<dbReference type="Proteomes" id="UP000683417">
    <property type="component" value="Unassembled WGS sequence"/>
</dbReference>
<dbReference type="AlphaFoldDB" id="A0A9W4DD76"/>
<evidence type="ECO:0000256" key="1">
    <source>
        <dbReference type="SAM" id="MobiDB-lite"/>
    </source>
</evidence>
<keyword evidence="2" id="KW-0732">Signal</keyword>
<feature type="region of interest" description="Disordered" evidence="1">
    <location>
        <begin position="167"/>
        <end position="335"/>
    </location>
</feature>
<feature type="compositionally biased region" description="Gly residues" evidence="1">
    <location>
        <begin position="323"/>
        <end position="332"/>
    </location>
</feature>
<evidence type="ECO:0000256" key="2">
    <source>
        <dbReference type="SAM" id="SignalP"/>
    </source>
</evidence>
<protein>
    <submittedName>
        <fullName evidence="3">BgTH12-03787</fullName>
    </submittedName>
</protein>
<evidence type="ECO:0000313" key="3">
    <source>
        <dbReference type="EMBL" id="CAD6499679.1"/>
    </source>
</evidence>
<accession>A0A9W4DD76</accession>
<feature type="chain" id="PRO_5040956042" evidence="2">
    <location>
        <begin position="19"/>
        <end position="408"/>
    </location>
</feature>
<feature type="signal peptide" evidence="2">
    <location>
        <begin position="1"/>
        <end position="18"/>
    </location>
</feature>
<proteinExistence type="predicted"/>
<gene>
    <name evidence="3" type="ORF">BGTH12_LOCUS1037</name>
</gene>
<feature type="region of interest" description="Disordered" evidence="1">
    <location>
        <begin position="118"/>
        <end position="149"/>
    </location>
</feature>
<dbReference type="EMBL" id="CAJHIT010000002">
    <property type="protein sequence ID" value="CAD6499679.1"/>
    <property type="molecule type" value="Genomic_DNA"/>
</dbReference>
<feature type="compositionally biased region" description="Basic residues" evidence="1">
    <location>
        <begin position="194"/>
        <end position="208"/>
    </location>
</feature>
<evidence type="ECO:0000313" key="4">
    <source>
        <dbReference type="Proteomes" id="UP000683417"/>
    </source>
</evidence>
<name>A0A9W4DD76_BLUGR</name>
<comment type="caution">
    <text evidence="3">The sequence shown here is derived from an EMBL/GenBank/DDBJ whole genome shotgun (WGS) entry which is preliminary data.</text>
</comment>
<feature type="compositionally biased region" description="Polar residues" evidence="1">
    <location>
        <begin position="133"/>
        <end position="147"/>
    </location>
</feature>
<organism evidence="3 4">
    <name type="scientific">Blumeria graminis f. sp. triticale</name>
    <dbReference type="NCBI Taxonomy" id="1689686"/>
    <lineage>
        <taxon>Eukaryota</taxon>
        <taxon>Fungi</taxon>
        <taxon>Dikarya</taxon>
        <taxon>Ascomycota</taxon>
        <taxon>Pezizomycotina</taxon>
        <taxon>Leotiomycetes</taxon>
        <taxon>Erysiphales</taxon>
        <taxon>Erysiphaceae</taxon>
        <taxon>Blumeria</taxon>
    </lineage>
</organism>
<feature type="compositionally biased region" description="Basic and acidic residues" evidence="1">
    <location>
        <begin position="118"/>
        <end position="131"/>
    </location>
</feature>
<reference evidence="3" key="1">
    <citation type="submission" date="2020-10" db="EMBL/GenBank/DDBJ databases">
        <authorList>
            <person name="Muller C M."/>
        </authorList>
    </citation>
    <scope>NUCLEOTIDE SEQUENCE</scope>
    <source>
        <strain evidence="3">THUN-12</strain>
    </source>
</reference>
<feature type="region of interest" description="Disordered" evidence="1">
    <location>
        <begin position="349"/>
        <end position="408"/>
    </location>
</feature>
<feature type="compositionally biased region" description="Low complexity" evidence="1">
    <location>
        <begin position="285"/>
        <end position="294"/>
    </location>
</feature>
<feature type="compositionally biased region" description="Low complexity" evidence="1">
    <location>
        <begin position="385"/>
        <end position="408"/>
    </location>
</feature>
<sequence>MYPQKVVVLYLFFPSVLSLAVPTAITKSEIPSLSGDKVSCNKPSDNAIQLDKNNYRTDTEKESIDIELNLIPPLSNLLWNQKTEASVKSDVQEFEYTEAQETINLSDAADTHILQREGDNSKKLAQDKAASEIHNQSNEISSKNRPSLTKRAGLGFARLAGSLGRRLGRTRRIGGSSRGLRKAPSLGRGASRLGKTRTPKARGSKFNKVKTSTSGSKIRDKFSRKKPAKTTDKVSPAISGDKSIDTPLDTKTPAVGNKATTGSAISAGLPAAGDLSNTSGGKGTGPTPASGAAGDNIPVTKKKGGVDDSDDEFDQNEVRQKNQGGGNSGGGSAVAANLAGTVPFLAMPLAGGLMGAGGEGGGNGGDGSGSRGTASADDEEEAPEGAEAQSETETSAKSSQKSSAKAES</sequence>
<feature type="compositionally biased region" description="Gly residues" evidence="1">
    <location>
        <begin position="352"/>
        <end position="370"/>
    </location>
</feature>